<evidence type="ECO:0000256" key="1">
    <source>
        <dbReference type="ARBA" id="ARBA00005446"/>
    </source>
</evidence>
<dbReference type="Proteomes" id="UP000824120">
    <property type="component" value="Chromosome 2"/>
</dbReference>
<dbReference type="AlphaFoldDB" id="A0A9J6AN84"/>
<dbReference type="PANTHER" id="PTHR13710:SF69">
    <property type="entry name" value="ATP-DEPENDENT DNA HELICASE Q-LIKE SIM"/>
    <property type="match status" value="1"/>
</dbReference>
<dbReference type="GO" id="GO:0005737">
    <property type="term" value="C:cytoplasm"/>
    <property type="evidence" value="ECO:0007669"/>
    <property type="project" value="TreeGrafter"/>
</dbReference>
<dbReference type="GO" id="GO:0000724">
    <property type="term" value="P:double-strand break repair via homologous recombination"/>
    <property type="evidence" value="ECO:0007669"/>
    <property type="project" value="TreeGrafter"/>
</dbReference>
<dbReference type="GO" id="GO:0009378">
    <property type="term" value="F:four-way junction helicase activity"/>
    <property type="evidence" value="ECO:0007669"/>
    <property type="project" value="TreeGrafter"/>
</dbReference>
<comment type="similarity">
    <text evidence="1">Belongs to the helicase family. RecQ subfamily.</text>
</comment>
<dbReference type="OrthoDB" id="10261556at2759"/>
<sequence>MAGVYIIIYVCPETILRLIKLLQSLAESHGIALVAVHEVHCVSKWGHDFPSDYSQAKAAGKNIDKFSWYHWQLSVLRENFRMDTMKFLKFDIPIMALTASATTRVREDILQSLHMSKATKIVKHSKTSSLASYKMDFHDG</sequence>
<organism evidence="3 4">
    <name type="scientific">Solanum commersonii</name>
    <name type="common">Commerson's wild potato</name>
    <name type="synonym">Commerson's nightshade</name>
    <dbReference type="NCBI Taxonomy" id="4109"/>
    <lineage>
        <taxon>Eukaryota</taxon>
        <taxon>Viridiplantae</taxon>
        <taxon>Streptophyta</taxon>
        <taxon>Embryophyta</taxon>
        <taxon>Tracheophyta</taxon>
        <taxon>Spermatophyta</taxon>
        <taxon>Magnoliopsida</taxon>
        <taxon>eudicotyledons</taxon>
        <taxon>Gunneridae</taxon>
        <taxon>Pentapetalae</taxon>
        <taxon>asterids</taxon>
        <taxon>lamiids</taxon>
        <taxon>Solanales</taxon>
        <taxon>Solanaceae</taxon>
        <taxon>Solanoideae</taxon>
        <taxon>Solaneae</taxon>
        <taxon>Solanum</taxon>
    </lineage>
</organism>
<evidence type="ECO:0000313" key="3">
    <source>
        <dbReference type="EMBL" id="KAG5626112.1"/>
    </source>
</evidence>
<dbReference type="PANTHER" id="PTHR13710">
    <property type="entry name" value="DNA HELICASE RECQ FAMILY MEMBER"/>
    <property type="match status" value="1"/>
</dbReference>
<protein>
    <recommendedName>
        <fullName evidence="2">Helicase ATP-binding domain-containing protein</fullName>
    </recommendedName>
</protein>
<keyword evidence="4" id="KW-1185">Reference proteome</keyword>
<reference evidence="3 4" key="1">
    <citation type="submission" date="2020-09" db="EMBL/GenBank/DDBJ databases">
        <title>De no assembly of potato wild relative species, Solanum commersonii.</title>
        <authorList>
            <person name="Cho K."/>
        </authorList>
    </citation>
    <scope>NUCLEOTIDE SEQUENCE [LARGE SCALE GENOMIC DNA]</scope>
    <source>
        <strain evidence="3">LZ3.2</strain>
        <tissue evidence="3">Leaf</tissue>
    </source>
</reference>
<dbReference type="GO" id="GO:0005634">
    <property type="term" value="C:nucleus"/>
    <property type="evidence" value="ECO:0007669"/>
    <property type="project" value="TreeGrafter"/>
</dbReference>
<evidence type="ECO:0000259" key="2">
    <source>
        <dbReference type="PROSITE" id="PS51192"/>
    </source>
</evidence>
<evidence type="ECO:0000313" key="4">
    <source>
        <dbReference type="Proteomes" id="UP000824120"/>
    </source>
</evidence>
<proteinExistence type="inferred from homology"/>
<gene>
    <name evidence="3" type="ORF">H5410_011330</name>
</gene>
<feature type="domain" description="Helicase ATP-binding" evidence="2">
    <location>
        <begin position="1"/>
        <end position="119"/>
    </location>
</feature>
<dbReference type="InterPro" id="IPR014001">
    <property type="entry name" value="Helicase_ATP-bd"/>
</dbReference>
<dbReference type="InterPro" id="IPR027417">
    <property type="entry name" value="P-loop_NTPase"/>
</dbReference>
<dbReference type="GO" id="GO:0005694">
    <property type="term" value="C:chromosome"/>
    <property type="evidence" value="ECO:0007669"/>
    <property type="project" value="TreeGrafter"/>
</dbReference>
<comment type="caution">
    <text evidence="3">The sequence shown here is derived from an EMBL/GenBank/DDBJ whole genome shotgun (WGS) entry which is preliminary data.</text>
</comment>
<accession>A0A9J6AN84</accession>
<dbReference type="PROSITE" id="PS51192">
    <property type="entry name" value="HELICASE_ATP_BIND_1"/>
    <property type="match status" value="1"/>
</dbReference>
<dbReference type="EMBL" id="JACXVP010000002">
    <property type="protein sequence ID" value="KAG5626112.1"/>
    <property type="molecule type" value="Genomic_DNA"/>
</dbReference>
<dbReference type="Gene3D" id="3.40.50.300">
    <property type="entry name" value="P-loop containing nucleotide triphosphate hydrolases"/>
    <property type="match status" value="1"/>
</dbReference>
<name>A0A9J6AN84_SOLCO</name>
<dbReference type="GO" id="GO:0043138">
    <property type="term" value="F:3'-5' DNA helicase activity"/>
    <property type="evidence" value="ECO:0007669"/>
    <property type="project" value="TreeGrafter"/>
</dbReference>